<keyword evidence="2" id="KW-1185">Reference proteome</keyword>
<accession>A0AAD4GIL0</accession>
<name>A0AAD4GIL0_BOLED</name>
<dbReference type="AlphaFoldDB" id="A0AAD4GIL0"/>
<evidence type="ECO:0000313" key="2">
    <source>
        <dbReference type="Proteomes" id="UP001194468"/>
    </source>
</evidence>
<reference evidence="1" key="2">
    <citation type="journal article" date="2020" name="Nat. Commun.">
        <title>Large-scale genome sequencing of mycorrhizal fungi provides insights into the early evolution of symbiotic traits.</title>
        <authorList>
            <person name="Miyauchi S."/>
            <person name="Kiss E."/>
            <person name="Kuo A."/>
            <person name="Drula E."/>
            <person name="Kohler A."/>
            <person name="Sanchez-Garcia M."/>
            <person name="Morin E."/>
            <person name="Andreopoulos B."/>
            <person name="Barry K.W."/>
            <person name="Bonito G."/>
            <person name="Buee M."/>
            <person name="Carver A."/>
            <person name="Chen C."/>
            <person name="Cichocki N."/>
            <person name="Clum A."/>
            <person name="Culley D."/>
            <person name="Crous P.W."/>
            <person name="Fauchery L."/>
            <person name="Girlanda M."/>
            <person name="Hayes R.D."/>
            <person name="Keri Z."/>
            <person name="LaButti K."/>
            <person name="Lipzen A."/>
            <person name="Lombard V."/>
            <person name="Magnuson J."/>
            <person name="Maillard F."/>
            <person name="Murat C."/>
            <person name="Nolan M."/>
            <person name="Ohm R.A."/>
            <person name="Pangilinan J."/>
            <person name="Pereira M.F."/>
            <person name="Perotto S."/>
            <person name="Peter M."/>
            <person name="Pfister S."/>
            <person name="Riley R."/>
            <person name="Sitrit Y."/>
            <person name="Stielow J.B."/>
            <person name="Szollosi G."/>
            <person name="Zifcakova L."/>
            <person name="Stursova M."/>
            <person name="Spatafora J.W."/>
            <person name="Tedersoo L."/>
            <person name="Vaario L.M."/>
            <person name="Yamada A."/>
            <person name="Yan M."/>
            <person name="Wang P."/>
            <person name="Xu J."/>
            <person name="Bruns T."/>
            <person name="Baldrian P."/>
            <person name="Vilgalys R."/>
            <person name="Dunand C."/>
            <person name="Henrissat B."/>
            <person name="Grigoriev I.V."/>
            <person name="Hibbett D."/>
            <person name="Nagy L.G."/>
            <person name="Martin F.M."/>
        </authorList>
    </citation>
    <scope>NUCLEOTIDE SEQUENCE</scope>
    <source>
        <strain evidence="1">BED1</strain>
    </source>
</reference>
<dbReference type="EMBL" id="WHUW01000005">
    <property type="protein sequence ID" value="KAF8445948.1"/>
    <property type="molecule type" value="Genomic_DNA"/>
</dbReference>
<comment type="caution">
    <text evidence="1">The sequence shown here is derived from an EMBL/GenBank/DDBJ whole genome shotgun (WGS) entry which is preliminary data.</text>
</comment>
<evidence type="ECO:0000313" key="1">
    <source>
        <dbReference type="EMBL" id="KAF8445948.1"/>
    </source>
</evidence>
<organism evidence="1 2">
    <name type="scientific">Boletus edulis BED1</name>
    <dbReference type="NCBI Taxonomy" id="1328754"/>
    <lineage>
        <taxon>Eukaryota</taxon>
        <taxon>Fungi</taxon>
        <taxon>Dikarya</taxon>
        <taxon>Basidiomycota</taxon>
        <taxon>Agaricomycotina</taxon>
        <taxon>Agaricomycetes</taxon>
        <taxon>Agaricomycetidae</taxon>
        <taxon>Boletales</taxon>
        <taxon>Boletineae</taxon>
        <taxon>Boletaceae</taxon>
        <taxon>Boletoideae</taxon>
        <taxon>Boletus</taxon>
    </lineage>
</organism>
<proteinExistence type="predicted"/>
<gene>
    <name evidence="1" type="ORF">L210DRAFT_2945446</name>
</gene>
<dbReference type="Proteomes" id="UP001194468">
    <property type="component" value="Unassembled WGS sequence"/>
</dbReference>
<sequence length="100" mass="11315">MIERKRPWCLNSDRFSEKASCLPRHDFSPPTSTTQCPPGWYWSARIMSCAPVNAEAFSSVTCGRHSVWSPSTLNLLHHHDVPRPHGIHPRPQGNHYVGTV</sequence>
<protein>
    <submittedName>
        <fullName evidence="1">Uncharacterized protein</fullName>
    </submittedName>
</protein>
<reference evidence="1" key="1">
    <citation type="submission" date="2019-10" db="EMBL/GenBank/DDBJ databases">
        <authorList>
            <consortium name="DOE Joint Genome Institute"/>
            <person name="Kuo A."/>
            <person name="Miyauchi S."/>
            <person name="Kiss E."/>
            <person name="Drula E."/>
            <person name="Kohler A."/>
            <person name="Sanchez-Garcia M."/>
            <person name="Andreopoulos B."/>
            <person name="Barry K.W."/>
            <person name="Bonito G."/>
            <person name="Buee M."/>
            <person name="Carver A."/>
            <person name="Chen C."/>
            <person name="Cichocki N."/>
            <person name="Clum A."/>
            <person name="Culley D."/>
            <person name="Crous P.W."/>
            <person name="Fauchery L."/>
            <person name="Girlanda M."/>
            <person name="Hayes R."/>
            <person name="Keri Z."/>
            <person name="LaButti K."/>
            <person name="Lipzen A."/>
            <person name="Lombard V."/>
            <person name="Magnuson J."/>
            <person name="Maillard F."/>
            <person name="Morin E."/>
            <person name="Murat C."/>
            <person name="Nolan M."/>
            <person name="Ohm R."/>
            <person name="Pangilinan J."/>
            <person name="Pereira M."/>
            <person name="Perotto S."/>
            <person name="Peter M."/>
            <person name="Riley R."/>
            <person name="Sitrit Y."/>
            <person name="Stielow B."/>
            <person name="Szollosi G."/>
            <person name="Zifcakova L."/>
            <person name="Stursova M."/>
            <person name="Spatafora J.W."/>
            <person name="Tedersoo L."/>
            <person name="Vaario L.-M."/>
            <person name="Yamada A."/>
            <person name="Yan M."/>
            <person name="Wang P."/>
            <person name="Xu J."/>
            <person name="Bruns T."/>
            <person name="Baldrian P."/>
            <person name="Vilgalys R."/>
            <person name="Henrissat B."/>
            <person name="Grigoriev I.V."/>
            <person name="Hibbett D."/>
            <person name="Nagy L.G."/>
            <person name="Martin F.M."/>
        </authorList>
    </citation>
    <scope>NUCLEOTIDE SEQUENCE</scope>
    <source>
        <strain evidence="1">BED1</strain>
    </source>
</reference>